<dbReference type="RefSeq" id="WP_159453216.1">
    <property type="nucleotide sequence ID" value="NZ_FWFS01000005.1"/>
</dbReference>
<evidence type="ECO:0000313" key="2">
    <source>
        <dbReference type="Proteomes" id="UP000193862"/>
    </source>
</evidence>
<proteinExistence type="predicted"/>
<dbReference type="AlphaFoldDB" id="A0A1Y5SIG0"/>
<organism evidence="1 2">
    <name type="scientific">Aquimixticola soesokkakensis</name>
    <dbReference type="NCBI Taxonomy" id="1519096"/>
    <lineage>
        <taxon>Bacteria</taxon>
        <taxon>Pseudomonadati</taxon>
        <taxon>Pseudomonadota</taxon>
        <taxon>Alphaproteobacteria</taxon>
        <taxon>Rhodobacterales</taxon>
        <taxon>Paracoccaceae</taxon>
        <taxon>Aquimixticola</taxon>
    </lineage>
</organism>
<name>A0A1Y5SIG0_9RHOB</name>
<dbReference type="EMBL" id="FWFS01000005">
    <property type="protein sequence ID" value="SLN40874.1"/>
    <property type="molecule type" value="Genomic_DNA"/>
</dbReference>
<keyword evidence="2" id="KW-1185">Reference proteome</keyword>
<evidence type="ECO:0000313" key="1">
    <source>
        <dbReference type="EMBL" id="SLN40874.1"/>
    </source>
</evidence>
<accession>A0A1Y5SIG0</accession>
<protein>
    <submittedName>
        <fullName evidence="1">Uncharacterized protein</fullName>
    </submittedName>
</protein>
<dbReference type="Proteomes" id="UP000193862">
    <property type="component" value="Unassembled WGS sequence"/>
</dbReference>
<reference evidence="1 2" key="1">
    <citation type="submission" date="2017-03" db="EMBL/GenBank/DDBJ databases">
        <authorList>
            <person name="Afonso C.L."/>
            <person name="Miller P.J."/>
            <person name="Scott M.A."/>
            <person name="Spackman E."/>
            <person name="Goraichik I."/>
            <person name="Dimitrov K.M."/>
            <person name="Suarez D.L."/>
            <person name="Swayne D.E."/>
        </authorList>
    </citation>
    <scope>NUCLEOTIDE SEQUENCE [LARGE SCALE GENOMIC DNA]</scope>
    <source>
        <strain evidence="1 2">CECT 8620</strain>
    </source>
</reference>
<sequence length="50" mass="4817">MSDLGASTKLAASLVLAAFVLSSCGVAVKTVGTGVKATTGVANMAAQTVF</sequence>
<gene>
    <name evidence="1" type="ORF">AQS8620_01560</name>
</gene>